<dbReference type="EMBL" id="BARU01021313">
    <property type="protein sequence ID" value="GAH59196.1"/>
    <property type="molecule type" value="Genomic_DNA"/>
</dbReference>
<accession>X1GMS0</accession>
<dbReference type="AlphaFoldDB" id="X1GMS0"/>
<name>X1GMS0_9ZZZZ</name>
<evidence type="ECO:0000313" key="1">
    <source>
        <dbReference type="EMBL" id="GAH59196.1"/>
    </source>
</evidence>
<protein>
    <submittedName>
        <fullName evidence="1">Uncharacterized protein</fullName>
    </submittedName>
</protein>
<comment type="caution">
    <text evidence="1">The sequence shown here is derived from an EMBL/GenBank/DDBJ whole genome shotgun (WGS) entry which is preliminary data.</text>
</comment>
<sequence>DACRYLFIYYDIEPFAKSEPKLPPDKVDKQ</sequence>
<reference evidence="1" key="1">
    <citation type="journal article" date="2014" name="Front. Microbiol.">
        <title>High frequency of phylogenetically diverse reductive dehalogenase-homologous genes in deep subseafloor sedimentary metagenomes.</title>
        <authorList>
            <person name="Kawai M."/>
            <person name="Futagami T."/>
            <person name="Toyoda A."/>
            <person name="Takaki Y."/>
            <person name="Nishi S."/>
            <person name="Hori S."/>
            <person name="Arai W."/>
            <person name="Tsubouchi T."/>
            <person name="Morono Y."/>
            <person name="Uchiyama I."/>
            <person name="Ito T."/>
            <person name="Fujiyama A."/>
            <person name="Inagaki F."/>
            <person name="Takami H."/>
        </authorList>
    </citation>
    <scope>NUCLEOTIDE SEQUENCE</scope>
    <source>
        <strain evidence="1">Expedition CK06-06</strain>
    </source>
</reference>
<organism evidence="1">
    <name type="scientific">marine sediment metagenome</name>
    <dbReference type="NCBI Taxonomy" id="412755"/>
    <lineage>
        <taxon>unclassified sequences</taxon>
        <taxon>metagenomes</taxon>
        <taxon>ecological metagenomes</taxon>
    </lineage>
</organism>
<feature type="non-terminal residue" evidence="1">
    <location>
        <position position="1"/>
    </location>
</feature>
<gene>
    <name evidence="1" type="ORF">S03H2_34890</name>
</gene>
<proteinExistence type="predicted"/>